<reference evidence="3 4" key="1">
    <citation type="submission" date="2023-07" db="EMBL/GenBank/DDBJ databases">
        <title>Comparative genomics of wheat-associated soil bacteria to identify genetic determinants of phenazine resistance.</title>
        <authorList>
            <person name="Mouncey N."/>
        </authorList>
    </citation>
    <scope>NUCLEOTIDE SEQUENCE [LARGE SCALE GENOMIC DNA]</scope>
    <source>
        <strain evidence="3 4">W2I16</strain>
    </source>
</reference>
<feature type="region of interest" description="Disordered" evidence="1">
    <location>
        <begin position="118"/>
        <end position="160"/>
    </location>
</feature>
<dbReference type="InterPro" id="IPR049082">
    <property type="entry name" value="T7SS_signal"/>
</dbReference>
<gene>
    <name evidence="3" type="ORF">QFZ49_002240</name>
</gene>
<dbReference type="Proteomes" id="UP001223072">
    <property type="component" value="Unassembled WGS sequence"/>
</dbReference>
<evidence type="ECO:0000259" key="2">
    <source>
        <dbReference type="Pfam" id="PF21725"/>
    </source>
</evidence>
<feature type="compositionally biased region" description="Basic and acidic residues" evidence="1">
    <location>
        <begin position="137"/>
        <end position="160"/>
    </location>
</feature>
<sequence>MAGYRPADWHVLDLDKDPTPGDPDRVRQLARTLHDFADDVADALRLIKGMAQENETLEWAGKTAEVFQDEFSDVPKNLKKLKKSYDLCGDALVDYWPKLERAQALADKALAKGREAQADLSSAKSRLSSADSWVTRAAKESDKYKDDPTGSKAAEKPDEA</sequence>
<dbReference type="Pfam" id="PF21725">
    <property type="entry name" value="T7SS_signal"/>
    <property type="match status" value="1"/>
</dbReference>
<organism evidence="3 4">
    <name type="scientific">Streptomyces turgidiscabies</name>
    <dbReference type="NCBI Taxonomy" id="85558"/>
    <lineage>
        <taxon>Bacteria</taxon>
        <taxon>Bacillati</taxon>
        <taxon>Actinomycetota</taxon>
        <taxon>Actinomycetes</taxon>
        <taxon>Kitasatosporales</taxon>
        <taxon>Streptomycetaceae</taxon>
        <taxon>Streptomyces</taxon>
    </lineage>
</organism>
<evidence type="ECO:0000256" key="1">
    <source>
        <dbReference type="SAM" id="MobiDB-lite"/>
    </source>
</evidence>
<name>A0ABU0RMZ1_9ACTN</name>
<evidence type="ECO:0000313" key="4">
    <source>
        <dbReference type="Proteomes" id="UP001223072"/>
    </source>
</evidence>
<dbReference type="InterPro" id="IPR029013">
    <property type="entry name" value="HP0062-like_sf"/>
</dbReference>
<dbReference type="Gene3D" id="1.10.287.1060">
    <property type="entry name" value="ESAT-6-like"/>
    <property type="match status" value="1"/>
</dbReference>
<keyword evidence="4" id="KW-1185">Reference proteome</keyword>
<comment type="caution">
    <text evidence="3">The sequence shown here is derived from an EMBL/GenBank/DDBJ whole genome shotgun (WGS) entry which is preliminary data.</text>
</comment>
<evidence type="ECO:0000313" key="3">
    <source>
        <dbReference type="EMBL" id="MDQ0932310.1"/>
    </source>
</evidence>
<dbReference type="SUPFAM" id="SSF158414">
    <property type="entry name" value="HP0062-like"/>
    <property type="match status" value="1"/>
</dbReference>
<feature type="compositionally biased region" description="Low complexity" evidence="1">
    <location>
        <begin position="118"/>
        <end position="132"/>
    </location>
</feature>
<feature type="domain" description="Putative T7SS secretion signal" evidence="2">
    <location>
        <begin position="21"/>
        <end position="149"/>
    </location>
</feature>
<protein>
    <submittedName>
        <fullName evidence="3">Uncharacterized protein YukE</fullName>
    </submittedName>
</protein>
<accession>A0ABU0RMZ1</accession>
<proteinExistence type="predicted"/>
<dbReference type="EMBL" id="JAUSZS010000003">
    <property type="protein sequence ID" value="MDQ0932310.1"/>
    <property type="molecule type" value="Genomic_DNA"/>
</dbReference>